<feature type="domain" description="Ycf2 N-terminal" evidence="1">
    <location>
        <begin position="1"/>
        <end position="168"/>
    </location>
</feature>
<accession>A0ABR2LHY2</accession>
<gene>
    <name evidence="2" type="primary">ycf2-A</name>
    <name evidence="2" type="ORF">KSP40_PGU001262</name>
</gene>
<evidence type="ECO:0000313" key="3">
    <source>
        <dbReference type="Proteomes" id="UP001412067"/>
    </source>
</evidence>
<name>A0ABR2LHY2_9ASPA</name>
<organism evidence="2 3">
    <name type="scientific">Platanthera guangdongensis</name>
    <dbReference type="NCBI Taxonomy" id="2320717"/>
    <lineage>
        <taxon>Eukaryota</taxon>
        <taxon>Viridiplantae</taxon>
        <taxon>Streptophyta</taxon>
        <taxon>Embryophyta</taxon>
        <taxon>Tracheophyta</taxon>
        <taxon>Spermatophyta</taxon>
        <taxon>Magnoliopsida</taxon>
        <taxon>Liliopsida</taxon>
        <taxon>Asparagales</taxon>
        <taxon>Orchidaceae</taxon>
        <taxon>Orchidoideae</taxon>
        <taxon>Orchideae</taxon>
        <taxon>Orchidinae</taxon>
        <taxon>Platanthera</taxon>
    </lineage>
</organism>
<proteinExistence type="predicted"/>
<dbReference type="Proteomes" id="UP001412067">
    <property type="component" value="Unassembled WGS sequence"/>
</dbReference>
<keyword evidence="3" id="KW-1185">Reference proteome</keyword>
<sequence>MNSIGPRNETLEESFWSSNRNRLIVSLMYLPKGKHISESCSMDPQESTWVLPIKKKCIMPESNHGSRWWRNQIGKKRYSSCQILNETVAGIEISFKEKDSKYLEFIFLSYTDDPIRKDLDWEFFDRLSTRKKRNIINLKSGQLFEILGKDFICYLKSAFREKRPIQGESS</sequence>
<dbReference type="EMBL" id="JBBWWR010000020">
    <property type="protein sequence ID" value="KAK8940330.1"/>
    <property type="molecule type" value="Genomic_DNA"/>
</dbReference>
<reference evidence="2 3" key="1">
    <citation type="journal article" date="2022" name="Nat. Plants">
        <title>Genomes of leafy and leafless Platanthera orchids illuminate the evolution of mycoheterotrophy.</title>
        <authorList>
            <person name="Li M.H."/>
            <person name="Liu K.W."/>
            <person name="Li Z."/>
            <person name="Lu H.C."/>
            <person name="Ye Q.L."/>
            <person name="Zhang D."/>
            <person name="Wang J.Y."/>
            <person name="Li Y.F."/>
            <person name="Zhong Z.M."/>
            <person name="Liu X."/>
            <person name="Yu X."/>
            <person name="Liu D.K."/>
            <person name="Tu X.D."/>
            <person name="Liu B."/>
            <person name="Hao Y."/>
            <person name="Liao X.Y."/>
            <person name="Jiang Y.T."/>
            <person name="Sun W.H."/>
            <person name="Chen J."/>
            <person name="Chen Y.Q."/>
            <person name="Ai Y."/>
            <person name="Zhai J.W."/>
            <person name="Wu S.S."/>
            <person name="Zhou Z."/>
            <person name="Hsiao Y.Y."/>
            <person name="Wu W.L."/>
            <person name="Chen Y.Y."/>
            <person name="Lin Y.F."/>
            <person name="Hsu J.L."/>
            <person name="Li C.Y."/>
            <person name="Wang Z.W."/>
            <person name="Zhao X."/>
            <person name="Zhong W.Y."/>
            <person name="Ma X.K."/>
            <person name="Ma L."/>
            <person name="Huang J."/>
            <person name="Chen G.Z."/>
            <person name="Huang M.Z."/>
            <person name="Huang L."/>
            <person name="Peng D.H."/>
            <person name="Luo Y.B."/>
            <person name="Zou S.Q."/>
            <person name="Chen S.P."/>
            <person name="Lan S."/>
            <person name="Tsai W.C."/>
            <person name="Van de Peer Y."/>
            <person name="Liu Z.J."/>
        </authorList>
    </citation>
    <scope>NUCLEOTIDE SEQUENCE [LARGE SCALE GENOMIC DNA]</scope>
    <source>
        <strain evidence="2">Lor288</strain>
    </source>
</reference>
<dbReference type="InterPro" id="IPR056777">
    <property type="entry name" value="Ycf2_N"/>
</dbReference>
<evidence type="ECO:0000259" key="1">
    <source>
        <dbReference type="Pfam" id="PF05695"/>
    </source>
</evidence>
<dbReference type="Pfam" id="PF05695">
    <property type="entry name" value="Ycf2"/>
    <property type="match status" value="1"/>
</dbReference>
<comment type="caution">
    <text evidence="2">The sequence shown here is derived from an EMBL/GenBank/DDBJ whole genome shotgun (WGS) entry which is preliminary data.</text>
</comment>
<evidence type="ECO:0000313" key="2">
    <source>
        <dbReference type="EMBL" id="KAK8940330.1"/>
    </source>
</evidence>
<protein>
    <submittedName>
        <fullName evidence="2">Protein ycf2</fullName>
    </submittedName>
</protein>